<keyword evidence="2" id="KW-0813">Transport</keyword>
<dbReference type="OrthoDB" id="9809205at2"/>
<dbReference type="AlphaFoldDB" id="L0F8G0"/>
<evidence type="ECO:0000256" key="1">
    <source>
        <dbReference type="ARBA" id="ARBA00005417"/>
    </source>
</evidence>
<proteinExistence type="inferred from homology"/>
<sequence length="314" mass="34540">MCEAINTINLTKVYDNAHAVSNLNISVKKGEILGFLGLNGAGKTTTIRMLLGMVSPTSGQCYLQGKKVSARDASLWSEVGYIVETPYSYPELTVRENLEIVRGLRGVEDKTCVEWIINKLQLDGYASKTVKHLSLGNAQRLGIAKAIIHKPKILILDEPTNGLDPEGIIEVRDLLHDLAKNSGVTILVSSHKLDEIAKVATNIAIIHKGRLIKEVDGYGLARELKKSLILNGRDRPAMVSILLKAGYKVEMKDKNKSENSPVLCIEDEEVIGNPEQMVTLLVNKGYPPNLLKVEKEDLETYFIRVIKEAGGMIG</sequence>
<dbReference type="PANTHER" id="PTHR43335">
    <property type="entry name" value="ABC TRANSPORTER, ATP-BINDING PROTEIN"/>
    <property type="match status" value="1"/>
</dbReference>
<dbReference type="PANTHER" id="PTHR43335:SF4">
    <property type="entry name" value="ABC TRANSPORTER, ATP-BINDING PROTEIN"/>
    <property type="match status" value="1"/>
</dbReference>
<dbReference type="eggNOG" id="COG1131">
    <property type="taxonomic scope" value="Bacteria"/>
</dbReference>
<evidence type="ECO:0000256" key="4">
    <source>
        <dbReference type="ARBA" id="ARBA00022840"/>
    </source>
</evidence>
<dbReference type="HOGENOM" id="CLU_000604_1_2_9"/>
<evidence type="ECO:0000259" key="5">
    <source>
        <dbReference type="PROSITE" id="PS50893"/>
    </source>
</evidence>
<evidence type="ECO:0000313" key="6">
    <source>
        <dbReference type="EMBL" id="AGA68941.1"/>
    </source>
</evidence>
<evidence type="ECO:0000313" key="7">
    <source>
        <dbReference type="Proteomes" id="UP000010797"/>
    </source>
</evidence>
<keyword evidence="7" id="KW-1185">Reference proteome</keyword>
<dbReference type="Pfam" id="PF00005">
    <property type="entry name" value="ABC_tran"/>
    <property type="match status" value="1"/>
</dbReference>
<dbReference type="GO" id="GO:0005524">
    <property type="term" value="F:ATP binding"/>
    <property type="evidence" value="ECO:0007669"/>
    <property type="project" value="UniProtKB-KW"/>
</dbReference>
<keyword evidence="3" id="KW-0547">Nucleotide-binding</keyword>
<protein>
    <submittedName>
        <fullName evidence="6">ABC-type multidrug transport system, ATPase component</fullName>
    </submittedName>
</protein>
<dbReference type="SUPFAM" id="SSF52540">
    <property type="entry name" value="P-loop containing nucleoside triphosphate hydrolases"/>
    <property type="match status" value="1"/>
</dbReference>
<comment type="similarity">
    <text evidence="1">Belongs to the ABC transporter superfamily.</text>
</comment>
<dbReference type="KEGG" id="ddl:Desdi_1443"/>
<dbReference type="PROSITE" id="PS00211">
    <property type="entry name" value="ABC_TRANSPORTER_1"/>
    <property type="match status" value="1"/>
</dbReference>
<organism evidence="6 7">
    <name type="scientific">Desulfitobacterium dichloroeliminans (strain LMG P-21439 / DCA1)</name>
    <dbReference type="NCBI Taxonomy" id="871963"/>
    <lineage>
        <taxon>Bacteria</taxon>
        <taxon>Bacillati</taxon>
        <taxon>Bacillota</taxon>
        <taxon>Clostridia</taxon>
        <taxon>Eubacteriales</taxon>
        <taxon>Desulfitobacteriaceae</taxon>
        <taxon>Desulfitobacterium</taxon>
    </lineage>
</organism>
<dbReference type="EMBL" id="CP003344">
    <property type="protein sequence ID" value="AGA68941.1"/>
    <property type="molecule type" value="Genomic_DNA"/>
</dbReference>
<evidence type="ECO:0000256" key="3">
    <source>
        <dbReference type="ARBA" id="ARBA00022741"/>
    </source>
</evidence>
<dbReference type="Proteomes" id="UP000010797">
    <property type="component" value="Chromosome"/>
</dbReference>
<evidence type="ECO:0000256" key="2">
    <source>
        <dbReference type="ARBA" id="ARBA00022448"/>
    </source>
</evidence>
<dbReference type="InterPro" id="IPR003439">
    <property type="entry name" value="ABC_transporter-like_ATP-bd"/>
</dbReference>
<gene>
    <name evidence="6" type="ordered locus">Desdi_1443</name>
</gene>
<dbReference type="InterPro" id="IPR017871">
    <property type="entry name" value="ABC_transporter-like_CS"/>
</dbReference>
<dbReference type="PROSITE" id="PS50893">
    <property type="entry name" value="ABC_TRANSPORTER_2"/>
    <property type="match status" value="1"/>
</dbReference>
<dbReference type="SMART" id="SM00382">
    <property type="entry name" value="AAA"/>
    <property type="match status" value="1"/>
</dbReference>
<dbReference type="STRING" id="871963.Desdi_1443"/>
<accession>L0F8G0</accession>
<feature type="domain" description="ABC transporter" evidence="5">
    <location>
        <begin position="5"/>
        <end position="233"/>
    </location>
</feature>
<dbReference type="RefSeq" id="WP_015261934.1">
    <property type="nucleotide sequence ID" value="NC_019903.1"/>
</dbReference>
<keyword evidence="4" id="KW-0067">ATP-binding</keyword>
<reference evidence="7" key="1">
    <citation type="submission" date="2012-02" db="EMBL/GenBank/DDBJ databases">
        <title>Complete sequence of Desulfitobacterium dichloroeliminans LMG P-21439.</title>
        <authorList>
            <person name="Lucas S."/>
            <person name="Han J."/>
            <person name="Lapidus A."/>
            <person name="Cheng J.-F."/>
            <person name="Goodwin L."/>
            <person name="Pitluck S."/>
            <person name="Peters L."/>
            <person name="Ovchinnikova G."/>
            <person name="Teshima H."/>
            <person name="Detter J.C."/>
            <person name="Han C."/>
            <person name="Tapia R."/>
            <person name="Land M."/>
            <person name="Hauser L."/>
            <person name="Kyrpides N."/>
            <person name="Ivanova N."/>
            <person name="Pagani I."/>
            <person name="Kruse T."/>
            <person name="de Vos W.M."/>
            <person name="Boon N."/>
            <person name="Smidt H."/>
            <person name="Woyke T."/>
        </authorList>
    </citation>
    <scope>NUCLEOTIDE SEQUENCE [LARGE SCALE GENOMIC DNA]</scope>
    <source>
        <strain evidence="7">LMG P-21439 / DCA1</strain>
    </source>
</reference>
<dbReference type="GO" id="GO:0016887">
    <property type="term" value="F:ATP hydrolysis activity"/>
    <property type="evidence" value="ECO:0007669"/>
    <property type="project" value="InterPro"/>
</dbReference>
<name>L0F8G0_DESDL</name>
<dbReference type="InterPro" id="IPR003593">
    <property type="entry name" value="AAA+_ATPase"/>
</dbReference>
<dbReference type="InterPro" id="IPR027417">
    <property type="entry name" value="P-loop_NTPase"/>
</dbReference>
<dbReference type="Gene3D" id="3.40.50.300">
    <property type="entry name" value="P-loop containing nucleotide triphosphate hydrolases"/>
    <property type="match status" value="1"/>
</dbReference>